<comment type="caution">
    <text evidence="1">The sequence shown here is derived from an EMBL/GenBank/DDBJ whole genome shotgun (WGS) entry which is preliminary data.</text>
</comment>
<organism evidence="1 2">
    <name type="scientific">Leucogyrophana mollusca</name>
    <dbReference type="NCBI Taxonomy" id="85980"/>
    <lineage>
        <taxon>Eukaryota</taxon>
        <taxon>Fungi</taxon>
        <taxon>Dikarya</taxon>
        <taxon>Basidiomycota</taxon>
        <taxon>Agaricomycotina</taxon>
        <taxon>Agaricomycetes</taxon>
        <taxon>Agaricomycetidae</taxon>
        <taxon>Boletales</taxon>
        <taxon>Boletales incertae sedis</taxon>
        <taxon>Leucogyrophana</taxon>
    </lineage>
</organism>
<gene>
    <name evidence="1" type="ORF">BV22DRAFT_1032421</name>
</gene>
<evidence type="ECO:0000313" key="2">
    <source>
        <dbReference type="Proteomes" id="UP000790709"/>
    </source>
</evidence>
<dbReference type="Proteomes" id="UP000790709">
    <property type="component" value="Unassembled WGS sequence"/>
</dbReference>
<sequence length="586" mass="66198">MRLVNTITLRLEDPRGSPRYAILSHVWGDEEATFREFNENQAVNSNGYAKIKKCCARALADGYKYVWIDTCCIDKSSSAELSEAINSMYRWYEEAYVCYVYLEDVPSNIEPAFEGSQFWYSKWFTRGWTLQELIAPGKIIFFAKDWVEIGSRESLIPAIAQITGVDERVLLGTLRLTEVSVAKKMAWASLRETTRVEDRAYSLMGIFGVHMPLIYGEGANAFTRLQHEIMRTSNDQSIFAWGCREQSSRSGVLASSPSDFYGSHKIDRIAPADFRTRLLQPTFTNTEHKSHFSLSNSGIQISLPVKRQPHDSPFYTAVLACSDGHGLIGLTLLRCGDNLFERAQNIHSPIVHVSTPDDHLFVRDMFLATEGRSLLPESGHVVYIHTTQIIQEGFLLHGHSPQFGKNLRMLDSGICIWNPTTSNAHCSLAHRNKAGDGGFVFTIGGISRRPCVHIDEYPDISRMEDTLSSYRSNNSPCHSHPNWGFKNLQARKRVTVTTWYWEERLAWVVSVSVSYPKSAWTSQPNERPTGVTPSYHRTPVKARAVNNPARGTKSLSGVEHRSLEPQDGKTWRGGWKLQKSINVPRS</sequence>
<name>A0ACB8BMT2_9AGAM</name>
<reference evidence="1" key="1">
    <citation type="journal article" date="2021" name="New Phytol.">
        <title>Evolutionary innovations through gain and loss of genes in the ectomycorrhizal Boletales.</title>
        <authorList>
            <person name="Wu G."/>
            <person name="Miyauchi S."/>
            <person name="Morin E."/>
            <person name="Kuo A."/>
            <person name="Drula E."/>
            <person name="Varga T."/>
            <person name="Kohler A."/>
            <person name="Feng B."/>
            <person name="Cao Y."/>
            <person name="Lipzen A."/>
            <person name="Daum C."/>
            <person name="Hundley H."/>
            <person name="Pangilinan J."/>
            <person name="Johnson J."/>
            <person name="Barry K."/>
            <person name="LaButti K."/>
            <person name="Ng V."/>
            <person name="Ahrendt S."/>
            <person name="Min B."/>
            <person name="Choi I.G."/>
            <person name="Park H."/>
            <person name="Plett J.M."/>
            <person name="Magnuson J."/>
            <person name="Spatafora J.W."/>
            <person name="Nagy L.G."/>
            <person name="Henrissat B."/>
            <person name="Grigoriev I.V."/>
            <person name="Yang Z.L."/>
            <person name="Xu J."/>
            <person name="Martin F.M."/>
        </authorList>
    </citation>
    <scope>NUCLEOTIDE SEQUENCE</scope>
    <source>
        <strain evidence="1">KUC20120723A-06</strain>
    </source>
</reference>
<accession>A0ACB8BMT2</accession>
<dbReference type="EMBL" id="MU266376">
    <property type="protein sequence ID" value="KAH7926812.1"/>
    <property type="molecule type" value="Genomic_DNA"/>
</dbReference>
<evidence type="ECO:0000313" key="1">
    <source>
        <dbReference type="EMBL" id="KAH7926812.1"/>
    </source>
</evidence>
<keyword evidence="2" id="KW-1185">Reference proteome</keyword>
<proteinExistence type="predicted"/>
<protein>
    <submittedName>
        <fullName evidence="1">HET-domain-containing protein</fullName>
    </submittedName>
</protein>